<organism evidence="2 3">
    <name type="scientific">Pseudonocardia saturnea</name>
    <dbReference type="NCBI Taxonomy" id="33909"/>
    <lineage>
        <taxon>Bacteria</taxon>
        <taxon>Bacillati</taxon>
        <taxon>Actinomycetota</taxon>
        <taxon>Actinomycetes</taxon>
        <taxon>Pseudonocardiales</taxon>
        <taxon>Pseudonocardiaceae</taxon>
        <taxon>Pseudonocardia</taxon>
    </lineage>
</organism>
<comment type="caution">
    <text evidence="2">The sequence shown here is derived from an EMBL/GenBank/DDBJ whole genome shotgun (WGS) entry which is preliminary data.</text>
</comment>
<evidence type="ECO:0000313" key="2">
    <source>
        <dbReference type="EMBL" id="GEC29550.1"/>
    </source>
</evidence>
<accession>A0ABQ0S9G2</accession>
<evidence type="ECO:0000256" key="1">
    <source>
        <dbReference type="SAM" id="MobiDB-lite"/>
    </source>
</evidence>
<reference evidence="2 3" key="1">
    <citation type="submission" date="2019-06" db="EMBL/GenBank/DDBJ databases">
        <title>Whole genome shotgun sequence of Pseudonocardia saturnea NBRC 14499.</title>
        <authorList>
            <person name="Hosoyama A."/>
            <person name="Uohara A."/>
            <person name="Ohji S."/>
            <person name="Ichikawa N."/>
        </authorList>
    </citation>
    <scope>NUCLEOTIDE SEQUENCE [LARGE SCALE GENOMIC DNA]</scope>
    <source>
        <strain evidence="2 3">NBRC 14499</strain>
    </source>
</reference>
<keyword evidence="3" id="KW-1185">Reference proteome</keyword>
<dbReference type="EMBL" id="BJNH01000136">
    <property type="protein sequence ID" value="GEC29550.1"/>
    <property type="molecule type" value="Genomic_DNA"/>
</dbReference>
<feature type="region of interest" description="Disordered" evidence="1">
    <location>
        <begin position="1"/>
        <end position="37"/>
    </location>
</feature>
<proteinExistence type="predicted"/>
<evidence type="ECO:0000313" key="3">
    <source>
        <dbReference type="Proteomes" id="UP000320693"/>
    </source>
</evidence>
<gene>
    <name evidence="2" type="ORF">PSA01_65790</name>
</gene>
<protein>
    <submittedName>
        <fullName evidence="2">Uncharacterized protein</fullName>
    </submittedName>
</protein>
<sequence>MNTVQQRLQRTLPFMRRNDLVGPQPDGGKSADTPDRGSVVEVRVGLRVVLPPELPHLTPAAANALLKLLVGLRERLDRTE</sequence>
<dbReference type="Proteomes" id="UP000320693">
    <property type="component" value="Unassembled WGS sequence"/>
</dbReference>
<name>A0ABQ0S9G2_9PSEU</name>